<reference evidence="2 3" key="1">
    <citation type="journal article" date="2024" name="G3 (Bethesda)">
        <title>Genome assembly of Hibiscus sabdariffa L. provides insights into metabolisms of medicinal natural products.</title>
        <authorList>
            <person name="Kim T."/>
        </authorList>
    </citation>
    <scope>NUCLEOTIDE SEQUENCE [LARGE SCALE GENOMIC DNA]</scope>
    <source>
        <strain evidence="2">TK-2024</strain>
        <tissue evidence="2">Old leaves</tissue>
    </source>
</reference>
<protein>
    <recommendedName>
        <fullName evidence="4">Transmembrane protein</fullName>
    </recommendedName>
</protein>
<accession>A0ABR2A361</accession>
<feature type="transmembrane region" description="Helical" evidence="1">
    <location>
        <begin position="33"/>
        <end position="50"/>
    </location>
</feature>
<feature type="transmembrane region" description="Helical" evidence="1">
    <location>
        <begin position="57"/>
        <end position="81"/>
    </location>
</feature>
<keyword evidence="1" id="KW-0812">Transmembrane</keyword>
<dbReference type="Proteomes" id="UP001396334">
    <property type="component" value="Unassembled WGS sequence"/>
</dbReference>
<evidence type="ECO:0008006" key="4">
    <source>
        <dbReference type="Google" id="ProtNLM"/>
    </source>
</evidence>
<organism evidence="2 3">
    <name type="scientific">Hibiscus sabdariffa</name>
    <name type="common">roselle</name>
    <dbReference type="NCBI Taxonomy" id="183260"/>
    <lineage>
        <taxon>Eukaryota</taxon>
        <taxon>Viridiplantae</taxon>
        <taxon>Streptophyta</taxon>
        <taxon>Embryophyta</taxon>
        <taxon>Tracheophyta</taxon>
        <taxon>Spermatophyta</taxon>
        <taxon>Magnoliopsida</taxon>
        <taxon>eudicotyledons</taxon>
        <taxon>Gunneridae</taxon>
        <taxon>Pentapetalae</taxon>
        <taxon>rosids</taxon>
        <taxon>malvids</taxon>
        <taxon>Malvales</taxon>
        <taxon>Malvaceae</taxon>
        <taxon>Malvoideae</taxon>
        <taxon>Hibiscus</taxon>
    </lineage>
</organism>
<keyword evidence="1" id="KW-1133">Transmembrane helix</keyword>
<keyword evidence="1" id="KW-0472">Membrane</keyword>
<evidence type="ECO:0000313" key="2">
    <source>
        <dbReference type="EMBL" id="KAK8487181.1"/>
    </source>
</evidence>
<name>A0ABR2A361_9ROSI</name>
<sequence>MFLSPFVDKEIEVSSSKHLNAIVVVQQNTRVRLIRPFSFVGVVVCYVLCFHGDKNGFLSVLIAGEELCVGIPFPGLCFWSFL</sequence>
<evidence type="ECO:0000313" key="3">
    <source>
        <dbReference type="Proteomes" id="UP001396334"/>
    </source>
</evidence>
<comment type="caution">
    <text evidence="2">The sequence shown here is derived from an EMBL/GenBank/DDBJ whole genome shotgun (WGS) entry which is preliminary data.</text>
</comment>
<keyword evidence="3" id="KW-1185">Reference proteome</keyword>
<proteinExistence type="predicted"/>
<dbReference type="EMBL" id="JBBPBN010000406">
    <property type="protein sequence ID" value="KAK8487181.1"/>
    <property type="molecule type" value="Genomic_DNA"/>
</dbReference>
<evidence type="ECO:0000256" key="1">
    <source>
        <dbReference type="SAM" id="Phobius"/>
    </source>
</evidence>
<gene>
    <name evidence="2" type="ORF">V6N11_013712</name>
</gene>